<dbReference type="OMA" id="QNTMALA"/>
<sequence length="123" mass="12051">MALNSRAAAMATLLVAAAVAVLLAGEQASAAVTCGQVGSSIAPCVAYVTGKAAAVSPGCCSGIRGLNNMARTTADRQAACRCLKSMAGSIKALNMGKVAGVPGKCGVNVGFPISMSTDCNKVT</sequence>
<keyword evidence="5" id="KW-0732">Signal</keyword>
<dbReference type="InterPro" id="IPR036312">
    <property type="entry name" value="Bifun_inhib/LTP/seed_sf"/>
</dbReference>
<dbReference type="InterPro" id="IPR000528">
    <property type="entry name" value="Plant_nsLTP"/>
</dbReference>
<reference evidence="8" key="3">
    <citation type="submission" date="2018-08" db="UniProtKB">
        <authorList>
            <consortium name="EnsemblPlants"/>
        </authorList>
    </citation>
    <scope>IDENTIFICATION</scope>
    <source>
        <strain evidence="8">cv. Bd21</strain>
    </source>
</reference>
<dbReference type="PANTHER" id="PTHR33076">
    <property type="entry name" value="NON-SPECIFIC LIPID-TRANSFER PROTEIN 2-RELATED"/>
    <property type="match status" value="1"/>
</dbReference>
<dbReference type="RefSeq" id="XP_003579021.1">
    <property type="nucleotide sequence ID" value="XM_003578973.4"/>
</dbReference>
<dbReference type="EnsemblPlants" id="KQJ92550">
    <property type="protein sequence ID" value="KQJ92550"/>
    <property type="gene ID" value="BRADI_4g44400v3"/>
</dbReference>
<evidence type="ECO:0000256" key="3">
    <source>
        <dbReference type="ARBA" id="ARBA00023157"/>
    </source>
</evidence>
<dbReference type="GO" id="GO:0008289">
    <property type="term" value="F:lipid binding"/>
    <property type="evidence" value="ECO:0007669"/>
    <property type="project" value="UniProtKB-KW"/>
</dbReference>
<protein>
    <recommendedName>
        <fullName evidence="4">Non-specific lipid-transfer protein</fullName>
    </recommendedName>
</protein>
<comment type="function">
    <text evidence="4">Plant non-specific lipid-transfer proteins transfer phospholipids as well as galactolipids across membranes. May play a role in wax or cutin deposition in the cell walls of expanding epidermal cells and certain secretory tissues.</text>
</comment>
<evidence type="ECO:0000313" key="9">
    <source>
        <dbReference type="Proteomes" id="UP000008810"/>
    </source>
</evidence>
<dbReference type="Pfam" id="PF00234">
    <property type="entry name" value="Tryp_alpha_amyl"/>
    <property type="match status" value="1"/>
</dbReference>
<evidence type="ECO:0000313" key="8">
    <source>
        <dbReference type="EnsemblPlants" id="KQJ92550"/>
    </source>
</evidence>
<dbReference type="KEGG" id="bdi:100827939"/>
<dbReference type="GO" id="GO:0006869">
    <property type="term" value="P:lipid transport"/>
    <property type="evidence" value="ECO:0007669"/>
    <property type="project" value="InterPro"/>
</dbReference>
<dbReference type="HOGENOM" id="CLU_128423_0_0_1"/>
<accession>I1IV08</accession>
<keyword evidence="2 4" id="KW-0813">Transport</keyword>
<feature type="domain" description="Bifunctional inhibitor/plant lipid transfer protein/seed storage helical" evidence="6">
    <location>
        <begin position="34"/>
        <end position="119"/>
    </location>
</feature>
<feature type="signal peptide" evidence="5">
    <location>
        <begin position="1"/>
        <end position="30"/>
    </location>
</feature>
<dbReference type="STRING" id="15368.I1IV08"/>
<dbReference type="SMART" id="SM00499">
    <property type="entry name" value="AAI"/>
    <property type="match status" value="1"/>
</dbReference>
<evidence type="ECO:0000256" key="1">
    <source>
        <dbReference type="ARBA" id="ARBA00009748"/>
    </source>
</evidence>
<dbReference type="Gramene" id="KQJ92550">
    <property type="protein sequence ID" value="KQJ92550"/>
    <property type="gene ID" value="BRADI_4g44400v3"/>
</dbReference>
<comment type="similarity">
    <text evidence="1 4">Belongs to the plant LTP family.</text>
</comment>
<dbReference type="eggNOG" id="ENOG502S4CI">
    <property type="taxonomic scope" value="Eukaryota"/>
</dbReference>
<gene>
    <name evidence="8" type="primary">LOC100827939</name>
    <name evidence="7" type="ORF">BRADI_4g44400v3</name>
</gene>
<dbReference type="PRINTS" id="PR00382">
    <property type="entry name" value="LIPIDTRNSFER"/>
</dbReference>
<evidence type="ECO:0000259" key="6">
    <source>
        <dbReference type="SMART" id="SM00499"/>
    </source>
</evidence>
<dbReference type="CDD" id="cd01960">
    <property type="entry name" value="nsLTP1"/>
    <property type="match status" value="1"/>
</dbReference>
<dbReference type="InterPro" id="IPR016140">
    <property type="entry name" value="Bifunc_inhib/LTP/seed_store"/>
</dbReference>
<dbReference type="SUPFAM" id="SSF47699">
    <property type="entry name" value="Bifunctional inhibitor/lipid-transfer protein/seed storage 2S albumin"/>
    <property type="match status" value="1"/>
</dbReference>
<dbReference type="PROSITE" id="PS00597">
    <property type="entry name" value="PLANT_LTP"/>
    <property type="match status" value="1"/>
</dbReference>
<dbReference type="Proteomes" id="UP000008810">
    <property type="component" value="Chromosome 4"/>
</dbReference>
<feature type="chain" id="PRO_5014095540" description="Non-specific lipid-transfer protein" evidence="5">
    <location>
        <begin position="31"/>
        <end position="123"/>
    </location>
</feature>
<dbReference type="GeneID" id="100827939"/>
<dbReference type="FunCoup" id="I1IV08">
    <property type="interactions" value="1167"/>
</dbReference>
<evidence type="ECO:0000256" key="4">
    <source>
        <dbReference type="RuleBase" id="RU000628"/>
    </source>
</evidence>
<organism evidence="7">
    <name type="scientific">Brachypodium distachyon</name>
    <name type="common">Purple false brome</name>
    <name type="synonym">Trachynia distachya</name>
    <dbReference type="NCBI Taxonomy" id="15368"/>
    <lineage>
        <taxon>Eukaryota</taxon>
        <taxon>Viridiplantae</taxon>
        <taxon>Streptophyta</taxon>
        <taxon>Embryophyta</taxon>
        <taxon>Tracheophyta</taxon>
        <taxon>Spermatophyta</taxon>
        <taxon>Magnoliopsida</taxon>
        <taxon>Liliopsida</taxon>
        <taxon>Poales</taxon>
        <taxon>Poaceae</taxon>
        <taxon>BOP clade</taxon>
        <taxon>Pooideae</taxon>
        <taxon>Stipodae</taxon>
        <taxon>Brachypodieae</taxon>
        <taxon>Brachypodium</taxon>
    </lineage>
</organism>
<evidence type="ECO:0000256" key="2">
    <source>
        <dbReference type="ARBA" id="ARBA00022448"/>
    </source>
</evidence>
<dbReference type="AlphaFoldDB" id="I1IV08"/>
<dbReference type="OrthoDB" id="1890443at2759"/>
<dbReference type="EMBL" id="CM000883">
    <property type="protein sequence ID" value="KQJ92550.1"/>
    <property type="molecule type" value="Genomic_DNA"/>
</dbReference>
<proteinExistence type="inferred from homology"/>
<evidence type="ECO:0000313" key="7">
    <source>
        <dbReference type="EMBL" id="KQJ92550.1"/>
    </source>
</evidence>
<reference evidence="7 8" key="1">
    <citation type="journal article" date="2010" name="Nature">
        <title>Genome sequencing and analysis of the model grass Brachypodium distachyon.</title>
        <authorList>
            <consortium name="International Brachypodium Initiative"/>
        </authorList>
    </citation>
    <scope>NUCLEOTIDE SEQUENCE [LARGE SCALE GENOMIC DNA]</scope>
    <source>
        <strain evidence="7 8">Bd21</strain>
    </source>
</reference>
<name>I1IV08_BRADI</name>
<keyword evidence="3" id="KW-1015">Disulfide bond</keyword>
<keyword evidence="4" id="KW-0446">Lipid-binding</keyword>
<dbReference type="FunFam" id="1.10.110.10:FF:000002">
    <property type="entry name" value="Non-specific lipid-transfer protein"/>
    <property type="match status" value="1"/>
</dbReference>
<dbReference type="Gene3D" id="1.10.110.10">
    <property type="entry name" value="Plant lipid-transfer and hydrophobic proteins"/>
    <property type="match status" value="1"/>
</dbReference>
<keyword evidence="9" id="KW-1185">Reference proteome</keyword>
<evidence type="ECO:0000256" key="5">
    <source>
        <dbReference type="SAM" id="SignalP"/>
    </source>
</evidence>
<reference evidence="7" key="2">
    <citation type="submission" date="2017-06" db="EMBL/GenBank/DDBJ databases">
        <title>WGS assembly of Brachypodium distachyon.</title>
        <authorList>
            <consortium name="The International Brachypodium Initiative"/>
            <person name="Lucas S."/>
            <person name="Harmon-Smith M."/>
            <person name="Lail K."/>
            <person name="Tice H."/>
            <person name="Grimwood J."/>
            <person name="Bruce D."/>
            <person name="Barry K."/>
            <person name="Shu S."/>
            <person name="Lindquist E."/>
            <person name="Wang M."/>
            <person name="Pitluck S."/>
            <person name="Vogel J.P."/>
            <person name="Garvin D.F."/>
            <person name="Mockler T.C."/>
            <person name="Schmutz J."/>
            <person name="Rokhsar D."/>
            <person name="Bevan M.W."/>
        </authorList>
    </citation>
    <scope>NUCLEOTIDE SEQUENCE</scope>
    <source>
        <strain evidence="7">Bd21</strain>
    </source>
</reference>